<evidence type="ECO:0000256" key="12">
    <source>
        <dbReference type="ARBA" id="ARBA00022958"/>
    </source>
</evidence>
<dbReference type="InterPro" id="IPR043129">
    <property type="entry name" value="ATPase_NBD"/>
</dbReference>
<evidence type="ECO:0000256" key="14">
    <source>
        <dbReference type="ARBA" id="ARBA00038036"/>
    </source>
</evidence>
<evidence type="ECO:0000313" key="18">
    <source>
        <dbReference type="Proteomes" id="UP001205603"/>
    </source>
</evidence>
<feature type="binding site" evidence="16">
    <location>
        <position position="117"/>
    </location>
    <ligand>
        <name>K(+)</name>
        <dbReference type="ChEBI" id="CHEBI:29103"/>
    </ligand>
</feature>
<dbReference type="Pfam" id="PF03309">
    <property type="entry name" value="Pan_kinase"/>
    <property type="match status" value="1"/>
</dbReference>
<dbReference type="SUPFAM" id="SSF53067">
    <property type="entry name" value="Actin-like ATPase domain"/>
    <property type="match status" value="2"/>
</dbReference>
<keyword evidence="8 16" id="KW-0808">Transferase</keyword>
<dbReference type="EC" id="2.7.1.33" evidence="6 16"/>
<keyword evidence="10 16" id="KW-0418">Kinase</keyword>
<feature type="binding site" evidence="16">
    <location>
        <begin position="7"/>
        <end position="14"/>
    </location>
    <ligand>
        <name>ATP</name>
        <dbReference type="ChEBI" id="CHEBI:30616"/>
    </ligand>
</feature>
<evidence type="ECO:0000256" key="13">
    <source>
        <dbReference type="ARBA" id="ARBA00022993"/>
    </source>
</evidence>
<dbReference type="EMBL" id="JANDHW010000002">
    <property type="protein sequence ID" value="MCP9611108.1"/>
    <property type="molecule type" value="Genomic_DNA"/>
</dbReference>
<keyword evidence="16" id="KW-0479">Metal-binding</keyword>
<evidence type="ECO:0000313" key="17">
    <source>
        <dbReference type="EMBL" id="MCP9611108.1"/>
    </source>
</evidence>
<dbReference type="InterPro" id="IPR004619">
    <property type="entry name" value="Type_III_PanK"/>
</dbReference>
<reference evidence="17 18" key="1">
    <citation type="submission" date="2022-07" db="EMBL/GenBank/DDBJ databases">
        <title>Fecal culturing of patients with breast cancer.</title>
        <authorList>
            <person name="Teng N.M.Y."/>
            <person name="Kiu R."/>
            <person name="Evans R."/>
            <person name="Baker D.J."/>
            <person name="Zenner C."/>
            <person name="Robinson S.D."/>
            <person name="Hall L.J."/>
        </authorList>
    </citation>
    <scope>NUCLEOTIDE SEQUENCE [LARGE SCALE GENOMIC DNA]</scope>
    <source>
        <strain evidence="17 18">LH1063</strain>
    </source>
</reference>
<evidence type="ECO:0000256" key="4">
    <source>
        <dbReference type="ARBA" id="ARBA00005225"/>
    </source>
</evidence>
<dbReference type="HAMAP" id="MF_01274">
    <property type="entry name" value="Pantothen_kinase_3"/>
    <property type="match status" value="1"/>
</dbReference>
<feature type="binding site" evidence="16">
    <location>
        <position position="172"/>
    </location>
    <ligand>
        <name>substrate</name>
    </ligand>
</feature>
<dbReference type="NCBIfam" id="TIGR00671">
    <property type="entry name" value="baf"/>
    <property type="match status" value="1"/>
</dbReference>
<comment type="catalytic activity">
    <reaction evidence="1 16">
        <text>(R)-pantothenate + ATP = (R)-4'-phosphopantothenate + ADP + H(+)</text>
        <dbReference type="Rhea" id="RHEA:16373"/>
        <dbReference type="ChEBI" id="CHEBI:10986"/>
        <dbReference type="ChEBI" id="CHEBI:15378"/>
        <dbReference type="ChEBI" id="CHEBI:29032"/>
        <dbReference type="ChEBI" id="CHEBI:30616"/>
        <dbReference type="ChEBI" id="CHEBI:456216"/>
        <dbReference type="EC" id="2.7.1.33"/>
    </reaction>
</comment>
<name>A0ABT1MHH9_9BACT</name>
<organism evidence="17 18">
    <name type="scientific">Coprobacter tertius</name>
    <dbReference type="NCBI Taxonomy" id="2944915"/>
    <lineage>
        <taxon>Bacteria</taxon>
        <taxon>Pseudomonadati</taxon>
        <taxon>Bacteroidota</taxon>
        <taxon>Bacteroidia</taxon>
        <taxon>Bacteroidales</taxon>
        <taxon>Barnesiellaceae</taxon>
        <taxon>Coprobacter</taxon>
    </lineage>
</organism>
<comment type="similarity">
    <text evidence="14 16">Belongs to the type III pantothenate kinase family.</text>
</comment>
<comment type="function">
    <text evidence="16">Catalyzes the phosphorylation of pantothenate (Pan), the first step in CoA biosynthesis.</text>
</comment>
<comment type="subunit">
    <text evidence="5 16">Homodimer.</text>
</comment>
<sequence>MANLIIDQGNTTLKLAVFDKNEPVAFTQLRKWDEGIVSGLLEDYSIEACIYASVAAPSEKEIIWLGDNIERFIEFNHKTLLPINIDYRTPDTLGLDRIAGVVGAFYEKKGHDILVIDAGTAITYDVLTADGRFIGGNISPGIKMRLKSLHAFTGRLPMVPKEGDIPAIGYDTDTAIRSGVMEGIRFEMEGYIEEVKSKCPEVLIFLTGGDAFLFAERVKSTIFADKNIVLKGLNRILDYNVK</sequence>
<evidence type="ECO:0000256" key="6">
    <source>
        <dbReference type="ARBA" id="ARBA00012102"/>
    </source>
</evidence>
<keyword evidence="12 16" id="KW-0630">Potassium</keyword>
<evidence type="ECO:0000256" key="1">
    <source>
        <dbReference type="ARBA" id="ARBA00001206"/>
    </source>
</evidence>
<keyword evidence="18" id="KW-1185">Reference proteome</keyword>
<protein>
    <recommendedName>
        <fullName evidence="15 16">Type III pantothenate kinase</fullName>
        <ecNumber evidence="6 16">2.7.1.33</ecNumber>
    </recommendedName>
    <alternativeName>
        <fullName evidence="16">PanK-III</fullName>
    </alternativeName>
    <alternativeName>
        <fullName evidence="16">Pantothenic acid kinase</fullName>
    </alternativeName>
</protein>
<evidence type="ECO:0000256" key="2">
    <source>
        <dbReference type="ARBA" id="ARBA00001958"/>
    </source>
</evidence>
<dbReference type="GO" id="GO:0004594">
    <property type="term" value="F:pantothenate kinase activity"/>
    <property type="evidence" value="ECO:0007669"/>
    <property type="project" value="UniProtKB-EC"/>
</dbReference>
<evidence type="ECO:0000256" key="7">
    <source>
        <dbReference type="ARBA" id="ARBA00022490"/>
    </source>
</evidence>
<evidence type="ECO:0000256" key="8">
    <source>
        <dbReference type="ARBA" id="ARBA00022679"/>
    </source>
</evidence>
<feature type="active site" description="Proton acceptor" evidence="16">
    <location>
        <position position="96"/>
    </location>
</feature>
<dbReference type="Gene3D" id="3.30.420.40">
    <property type="match status" value="1"/>
</dbReference>
<evidence type="ECO:0000256" key="10">
    <source>
        <dbReference type="ARBA" id="ARBA00022777"/>
    </source>
</evidence>
<evidence type="ECO:0000256" key="15">
    <source>
        <dbReference type="ARBA" id="ARBA00040883"/>
    </source>
</evidence>
<comment type="subcellular location">
    <subcellularLocation>
        <location evidence="3 16">Cytoplasm</location>
    </subcellularLocation>
</comment>
<keyword evidence="13 16" id="KW-0173">Coenzyme A biosynthesis</keyword>
<evidence type="ECO:0000256" key="16">
    <source>
        <dbReference type="HAMAP-Rule" id="MF_01274"/>
    </source>
</evidence>
<evidence type="ECO:0000256" key="3">
    <source>
        <dbReference type="ARBA" id="ARBA00004496"/>
    </source>
</evidence>
<comment type="cofactor">
    <cofactor evidence="16">
        <name>NH4(+)</name>
        <dbReference type="ChEBI" id="CHEBI:28938"/>
    </cofactor>
    <cofactor evidence="16">
        <name>K(+)</name>
        <dbReference type="ChEBI" id="CHEBI:29103"/>
    </cofactor>
    <text evidence="16">A monovalent cation. Ammonium or potassium.</text>
</comment>
<keyword evidence="9 16" id="KW-0547">Nucleotide-binding</keyword>
<comment type="cofactor">
    <cofactor evidence="2">
        <name>K(+)</name>
        <dbReference type="ChEBI" id="CHEBI:29103"/>
    </cofactor>
</comment>
<proteinExistence type="inferred from homology"/>
<evidence type="ECO:0000256" key="11">
    <source>
        <dbReference type="ARBA" id="ARBA00022840"/>
    </source>
</evidence>
<evidence type="ECO:0000256" key="5">
    <source>
        <dbReference type="ARBA" id="ARBA00011738"/>
    </source>
</evidence>
<dbReference type="CDD" id="cd24015">
    <property type="entry name" value="ASKHA_NBD_PanK-III"/>
    <property type="match status" value="1"/>
</dbReference>
<comment type="pathway">
    <text evidence="4 16">Cofactor biosynthesis; coenzyme A biosynthesis; CoA from (R)-pantothenate: step 1/5.</text>
</comment>
<keyword evidence="7 16" id="KW-0963">Cytoplasm</keyword>
<dbReference type="PANTHER" id="PTHR34265">
    <property type="entry name" value="TYPE III PANTOTHENATE KINASE"/>
    <property type="match status" value="1"/>
</dbReference>
<gene>
    <name evidence="16" type="primary">coaX</name>
    <name evidence="17" type="ORF">NMU02_03250</name>
</gene>
<feature type="binding site" evidence="16">
    <location>
        <begin position="94"/>
        <end position="97"/>
    </location>
    <ligand>
        <name>substrate</name>
    </ligand>
</feature>
<keyword evidence="11 16" id="KW-0067">ATP-binding</keyword>
<comment type="caution">
    <text evidence="17">The sequence shown here is derived from an EMBL/GenBank/DDBJ whole genome shotgun (WGS) entry which is preliminary data.</text>
</comment>
<dbReference type="Proteomes" id="UP001205603">
    <property type="component" value="Unassembled WGS sequence"/>
</dbReference>
<accession>A0ABT1MHH9</accession>
<evidence type="ECO:0000256" key="9">
    <source>
        <dbReference type="ARBA" id="ARBA00022741"/>
    </source>
</evidence>
<feature type="binding site" evidence="16">
    <location>
        <position position="87"/>
    </location>
    <ligand>
        <name>substrate</name>
    </ligand>
</feature>
<feature type="binding site" evidence="16">
    <location>
        <position position="120"/>
    </location>
    <ligand>
        <name>ATP</name>
        <dbReference type="ChEBI" id="CHEBI:30616"/>
    </ligand>
</feature>
<dbReference type="PANTHER" id="PTHR34265:SF1">
    <property type="entry name" value="TYPE III PANTOTHENATE KINASE"/>
    <property type="match status" value="1"/>
</dbReference>